<keyword evidence="1 2" id="KW-0238">DNA-binding</keyword>
<dbReference type="SUPFAM" id="SSF46689">
    <property type="entry name" value="Homeodomain-like"/>
    <property type="match status" value="1"/>
</dbReference>
<feature type="DNA-binding region" description="H-T-H motif" evidence="2">
    <location>
        <begin position="38"/>
        <end position="57"/>
    </location>
</feature>
<evidence type="ECO:0000256" key="1">
    <source>
        <dbReference type="ARBA" id="ARBA00023125"/>
    </source>
</evidence>
<dbReference type="RefSeq" id="WP_142536668.1">
    <property type="nucleotide sequence ID" value="NZ_SGJB01000020.1"/>
</dbReference>
<feature type="domain" description="HTH tetR-type" evidence="3">
    <location>
        <begin position="15"/>
        <end position="75"/>
    </location>
</feature>
<gene>
    <name evidence="4" type="ORF">EXD82_09445</name>
</gene>
<evidence type="ECO:0000259" key="3">
    <source>
        <dbReference type="PROSITE" id="PS50977"/>
    </source>
</evidence>
<dbReference type="InterPro" id="IPR001647">
    <property type="entry name" value="HTH_TetR"/>
</dbReference>
<comment type="caution">
    <text evidence="4">The sequence shown here is derived from an EMBL/GenBank/DDBJ whole genome shotgun (WGS) entry which is preliminary data.</text>
</comment>
<accession>A0A544QT90</accession>
<reference evidence="4 5" key="1">
    <citation type="submission" date="2019-02" db="EMBL/GenBank/DDBJ databases">
        <title>Peptostreptococcaceae bacterium ZHW00191 nov., a new bacterium isolated from the human gut.</title>
        <authorList>
            <person name="Zhou H.-W."/>
            <person name="Chen X.-J."/>
        </authorList>
    </citation>
    <scope>NUCLEOTIDE SEQUENCE [LARGE SCALE GENOMIC DNA]</scope>
    <source>
        <strain evidence="4 5">ZHW00191</strain>
    </source>
</reference>
<evidence type="ECO:0000256" key="2">
    <source>
        <dbReference type="PROSITE-ProRule" id="PRU00335"/>
    </source>
</evidence>
<keyword evidence="5" id="KW-1185">Reference proteome</keyword>
<evidence type="ECO:0000313" key="5">
    <source>
        <dbReference type="Proteomes" id="UP000317863"/>
    </source>
</evidence>
<dbReference type="Gene3D" id="1.10.357.10">
    <property type="entry name" value="Tetracycline Repressor, domain 2"/>
    <property type="match status" value="1"/>
</dbReference>
<protein>
    <submittedName>
        <fullName evidence="4">TetR/AcrR family transcriptional regulator</fullName>
    </submittedName>
</protein>
<dbReference type="InterPro" id="IPR009057">
    <property type="entry name" value="Homeodomain-like_sf"/>
</dbReference>
<dbReference type="Proteomes" id="UP000317863">
    <property type="component" value="Unassembled WGS sequence"/>
</dbReference>
<dbReference type="PROSITE" id="PS50977">
    <property type="entry name" value="HTH_TETR_2"/>
    <property type="match status" value="1"/>
</dbReference>
<proteinExistence type="predicted"/>
<dbReference type="Pfam" id="PF00440">
    <property type="entry name" value="TetR_N"/>
    <property type="match status" value="1"/>
</dbReference>
<organism evidence="4 5">
    <name type="scientific">Peptacetobacter hominis</name>
    <dbReference type="NCBI Taxonomy" id="2743610"/>
    <lineage>
        <taxon>Bacteria</taxon>
        <taxon>Bacillati</taxon>
        <taxon>Bacillota</taxon>
        <taxon>Clostridia</taxon>
        <taxon>Peptostreptococcales</taxon>
        <taxon>Peptostreptococcaceae</taxon>
        <taxon>Peptacetobacter</taxon>
    </lineage>
</organism>
<name>A0A544QT90_9FIRM</name>
<sequence length="241" mass="28852">MTDNTTNIENRYFKDLNRRDYIQKAFEIIKDEGTKGISIRRLAKEMGCSSTCLYRYFKNLDELLFYANMGFLNSYLIDLNRAEKTWKNVWDQHLGVWECYTRAAFKYPEAFDMLFFHENSKKLGTAVKEYYNMFPENISVFNNHLRIMLENPDFYERDYEMCIQCVKAGKISEYNAKRMNHMECTLYMGYLKDILLNGIKECDIENRVKCFVEDVKDIAEMYADDFKYTEKLFGSSEKERL</sequence>
<evidence type="ECO:0000313" key="4">
    <source>
        <dbReference type="EMBL" id="TQQ83908.1"/>
    </source>
</evidence>
<dbReference type="EMBL" id="SGJB01000020">
    <property type="protein sequence ID" value="TQQ83908.1"/>
    <property type="molecule type" value="Genomic_DNA"/>
</dbReference>
<dbReference type="AlphaFoldDB" id="A0A544QT90"/>
<dbReference type="GO" id="GO:0003677">
    <property type="term" value="F:DNA binding"/>
    <property type="evidence" value="ECO:0007669"/>
    <property type="project" value="UniProtKB-UniRule"/>
</dbReference>
<dbReference type="OrthoDB" id="5366068at2"/>